<feature type="binding site" evidence="1">
    <location>
        <position position="170"/>
    </location>
    <ligand>
        <name>Zn(2+)</name>
        <dbReference type="ChEBI" id="CHEBI:29105"/>
        <note>catalytic</note>
    </ligand>
</feature>
<dbReference type="AlphaFoldDB" id="A0A834XTP2"/>
<comment type="caution">
    <text evidence="4">The sequence shown here is derived from an EMBL/GenBank/DDBJ whole genome shotgun (WGS) entry which is preliminary data.</text>
</comment>
<dbReference type="GO" id="GO:0006508">
    <property type="term" value="P:proteolysis"/>
    <property type="evidence" value="ECO:0007669"/>
    <property type="project" value="UniProtKB-KW"/>
</dbReference>
<keyword evidence="5" id="KW-1185">Reference proteome</keyword>
<evidence type="ECO:0000259" key="3">
    <source>
        <dbReference type="PROSITE" id="PS51864"/>
    </source>
</evidence>
<reference evidence="4 5" key="1">
    <citation type="submission" date="2020-08" db="EMBL/GenBank/DDBJ databases">
        <title>Aphidius gifuensis genome sequencing and assembly.</title>
        <authorList>
            <person name="Du Z."/>
        </authorList>
    </citation>
    <scope>NUCLEOTIDE SEQUENCE [LARGE SCALE GENOMIC DNA]</scope>
    <source>
        <strain evidence="4">YNYX2018</strain>
        <tissue evidence="4">Adults</tissue>
    </source>
</reference>
<dbReference type="CDD" id="cd04280">
    <property type="entry name" value="ZnMc_astacin_like"/>
    <property type="match status" value="1"/>
</dbReference>
<evidence type="ECO:0000313" key="4">
    <source>
        <dbReference type="EMBL" id="KAF7992606.1"/>
    </source>
</evidence>
<feature type="binding site" evidence="1">
    <location>
        <position position="174"/>
    </location>
    <ligand>
        <name>Zn(2+)</name>
        <dbReference type="ChEBI" id="CHEBI:29105"/>
        <note>catalytic</note>
    </ligand>
</feature>
<proteinExistence type="predicted"/>
<gene>
    <name evidence="4" type="ORF">HCN44_004950</name>
</gene>
<keyword evidence="1 2" id="KW-0479">Metal-binding</keyword>
<name>A0A834XTP2_APHGI</name>
<dbReference type="GO" id="GO:0004222">
    <property type="term" value="F:metalloendopeptidase activity"/>
    <property type="evidence" value="ECO:0007669"/>
    <property type="project" value="UniProtKB-UniRule"/>
</dbReference>
<keyword evidence="1 2" id="KW-0482">Metalloprotease</keyword>
<comment type="caution">
    <text evidence="1">Lacks conserved residue(s) required for the propagation of feature annotation.</text>
</comment>
<dbReference type="OrthoDB" id="291007at2759"/>
<keyword evidence="1 2" id="KW-0645">Protease</keyword>
<accession>A0A834XTP2</accession>
<dbReference type="FunFam" id="3.40.390.10:FF:000042">
    <property type="entry name" value="Metalloendopeptidase"/>
    <property type="match status" value="1"/>
</dbReference>
<dbReference type="PANTHER" id="PTHR10127:SF859">
    <property type="entry name" value="METALLOENDOPEPTIDASE"/>
    <property type="match status" value="1"/>
</dbReference>
<sequence>MNVVDTFPRKKYNFNVPCEVKRTVLNPMAYSMVHLDRLMKSRQDPEVRPGLYQGDIAMTKKQYNYLRVGLRWDVFPSDMWKNRTVPYVISRLYGAPEYKTIHKAIALLNYLTCINFVPWDKRAKDYIIIRPTRDGCWSYVGKIGGPQSVNLQPPDERSVNCLGNEYNTVHELMHTLGIFHEQARADRDNFVDIHYENIMPGHLFDFNKQSLENTTYSYEYDYQSIMHYGSYSFSIDPKRKPTITSKIPGIIVGQRENMTITDCLKVNKLYGCLDNLSEAKKWNDICSTLEI</sequence>
<organism evidence="4 5">
    <name type="scientific">Aphidius gifuensis</name>
    <name type="common">Parasitoid wasp</name>
    <dbReference type="NCBI Taxonomy" id="684658"/>
    <lineage>
        <taxon>Eukaryota</taxon>
        <taxon>Metazoa</taxon>
        <taxon>Ecdysozoa</taxon>
        <taxon>Arthropoda</taxon>
        <taxon>Hexapoda</taxon>
        <taxon>Insecta</taxon>
        <taxon>Pterygota</taxon>
        <taxon>Neoptera</taxon>
        <taxon>Endopterygota</taxon>
        <taxon>Hymenoptera</taxon>
        <taxon>Apocrita</taxon>
        <taxon>Ichneumonoidea</taxon>
        <taxon>Braconidae</taxon>
        <taxon>Aphidiinae</taxon>
        <taxon>Aphidius</taxon>
    </lineage>
</organism>
<feature type="active site" evidence="1">
    <location>
        <position position="171"/>
    </location>
</feature>
<dbReference type="PANTHER" id="PTHR10127">
    <property type="entry name" value="DISCOIDIN, CUB, EGF, LAMININ , AND ZINC METALLOPROTEASE DOMAIN CONTAINING"/>
    <property type="match status" value="1"/>
</dbReference>
<feature type="binding site" evidence="1">
    <location>
        <position position="180"/>
    </location>
    <ligand>
        <name>Zn(2+)</name>
        <dbReference type="ChEBI" id="CHEBI:29105"/>
        <note>catalytic</note>
    </ligand>
</feature>
<evidence type="ECO:0000313" key="5">
    <source>
        <dbReference type="Proteomes" id="UP000639338"/>
    </source>
</evidence>
<protein>
    <recommendedName>
        <fullName evidence="2">Metalloendopeptidase</fullName>
        <ecNumber evidence="2">3.4.24.-</ecNumber>
    </recommendedName>
</protein>
<evidence type="ECO:0000256" key="1">
    <source>
        <dbReference type="PROSITE-ProRule" id="PRU01211"/>
    </source>
</evidence>
<dbReference type="Proteomes" id="UP000639338">
    <property type="component" value="Unassembled WGS sequence"/>
</dbReference>
<keyword evidence="1 2" id="KW-0378">Hydrolase</keyword>
<keyword evidence="1 2" id="KW-0862">Zinc</keyword>
<dbReference type="PROSITE" id="PS51864">
    <property type="entry name" value="ASTACIN"/>
    <property type="match status" value="1"/>
</dbReference>
<feature type="domain" description="Peptidase M12A" evidence="3">
    <location>
        <begin position="68"/>
        <end position="273"/>
    </location>
</feature>
<dbReference type="Gene3D" id="3.40.390.10">
    <property type="entry name" value="Collagenase (Catalytic Domain)"/>
    <property type="match status" value="1"/>
</dbReference>
<dbReference type="EMBL" id="JACMRX010000003">
    <property type="protein sequence ID" value="KAF7992606.1"/>
    <property type="molecule type" value="Genomic_DNA"/>
</dbReference>
<dbReference type="InterPro" id="IPR024079">
    <property type="entry name" value="MetalloPept_cat_dom_sf"/>
</dbReference>
<dbReference type="Pfam" id="PF01400">
    <property type="entry name" value="Astacin"/>
    <property type="match status" value="1"/>
</dbReference>
<dbReference type="PRINTS" id="PR00480">
    <property type="entry name" value="ASTACIN"/>
</dbReference>
<comment type="cofactor">
    <cofactor evidence="1 2">
        <name>Zn(2+)</name>
        <dbReference type="ChEBI" id="CHEBI:29105"/>
    </cofactor>
    <text evidence="1 2">Binds 1 zinc ion per subunit.</text>
</comment>
<dbReference type="GO" id="GO:0008270">
    <property type="term" value="F:zinc ion binding"/>
    <property type="evidence" value="ECO:0007669"/>
    <property type="project" value="UniProtKB-UniRule"/>
</dbReference>
<evidence type="ECO:0000256" key="2">
    <source>
        <dbReference type="RuleBase" id="RU361183"/>
    </source>
</evidence>
<dbReference type="SUPFAM" id="SSF55486">
    <property type="entry name" value="Metalloproteases ('zincins'), catalytic domain"/>
    <property type="match status" value="1"/>
</dbReference>
<dbReference type="EC" id="3.4.24.-" evidence="2"/>
<dbReference type="SMART" id="SM00235">
    <property type="entry name" value="ZnMc"/>
    <property type="match status" value="1"/>
</dbReference>
<dbReference type="InterPro" id="IPR006026">
    <property type="entry name" value="Peptidase_Metallo"/>
</dbReference>
<dbReference type="InterPro" id="IPR001506">
    <property type="entry name" value="Peptidase_M12A"/>
</dbReference>
<dbReference type="InterPro" id="IPR034035">
    <property type="entry name" value="Astacin-like_dom"/>
</dbReference>